<feature type="region of interest" description="Disordered" evidence="2">
    <location>
        <begin position="1"/>
        <end position="47"/>
    </location>
</feature>
<sequence length="411" mass="45014">MTSHQENITTVELSSGDDDDELVPKASSKRQRYKVETDRATASAATSRSYRNFTKSLSCTQQPPFTPSTPGFTTQMVVLERNSKLYTSHRQSNALPHLLEIESDCNWQNGRYKILSDIARLADSTSGYPQPVAFYVDQFYVRILEKPDQMTNIPPHLQKTLKTKQMYAVHVQITEASDDKRYNSIASKAAEEPPTFSSHCGDTDCGKMVNCESGFGAVLKSPYASRRSAQVEEARQALEQARKALTTELEKVKREREESLEPTSAVGMNVKEEADETTAPPLDDAVKVEGSSLLKSSLLRTVPTLVPAPHVRSPRQPVVPVAVVPNVAHSMQFNTRMADMTCPGGYDGCDDPMTEVAYDASCHDELDAAALSSIDDLLMTDDSSSLENTNGTLEDSSSGISSSVKVSQGQS</sequence>
<evidence type="ECO:0000313" key="3">
    <source>
        <dbReference type="EMBL" id="KAK2171629.1"/>
    </source>
</evidence>
<accession>A0AAD9KI49</accession>
<keyword evidence="1" id="KW-0175">Coiled coil</keyword>
<evidence type="ECO:0000313" key="4">
    <source>
        <dbReference type="Proteomes" id="UP001209878"/>
    </source>
</evidence>
<feature type="compositionally biased region" description="Low complexity" evidence="2">
    <location>
        <begin position="396"/>
        <end position="411"/>
    </location>
</feature>
<dbReference type="AlphaFoldDB" id="A0AAD9KI49"/>
<keyword evidence="4" id="KW-1185">Reference proteome</keyword>
<evidence type="ECO:0000256" key="2">
    <source>
        <dbReference type="SAM" id="MobiDB-lite"/>
    </source>
</evidence>
<name>A0AAD9KI49_RIDPI</name>
<comment type="caution">
    <text evidence="3">The sequence shown here is derived from an EMBL/GenBank/DDBJ whole genome shotgun (WGS) entry which is preliminary data.</text>
</comment>
<feature type="compositionally biased region" description="Polar residues" evidence="2">
    <location>
        <begin position="1"/>
        <end position="13"/>
    </location>
</feature>
<dbReference type="Proteomes" id="UP001209878">
    <property type="component" value="Unassembled WGS sequence"/>
</dbReference>
<gene>
    <name evidence="3" type="ORF">NP493_1046g00055</name>
</gene>
<proteinExistence type="predicted"/>
<evidence type="ECO:0000256" key="1">
    <source>
        <dbReference type="SAM" id="Coils"/>
    </source>
</evidence>
<feature type="region of interest" description="Disordered" evidence="2">
    <location>
        <begin position="381"/>
        <end position="411"/>
    </location>
</feature>
<dbReference type="EMBL" id="JAODUO010001045">
    <property type="protein sequence ID" value="KAK2171629.1"/>
    <property type="molecule type" value="Genomic_DNA"/>
</dbReference>
<reference evidence="3" key="1">
    <citation type="journal article" date="2023" name="Mol. Biol. Evol.">
        <title>Third-Generation Sequencing Reveals the Adaptive Role of the Epigenome in Three Deep-Sea Polychaetes.</title>
        <authorList>
            <person name="Perez M."/>
            <person name="Aroh O."/>
            <person name="Sun Y."/>
            <person name="Lan Y."/>
            <person name="Juniper S.K."/>
            <person name="Young C.R."/>
            <person name="Angers B."/>
            <person name="Qian P.Y."/>
        </authorList>
    </citation>
    <scope>NUCLEOTIDE SEQUENCE</scope>
    <source>
        <strain evidence="3">R07B-5</strain>
    </source>
</reference>
<protein>
    <submittedName>
        <fullName evidence="3">Uncharacterized protein</fullName>
    </submittedName>
</protein>
<organism evidence="3 4">
    <name type="scientific">Ridgeia piscesae</name>
    <name type="common">Tubeworm</name>
    <dbReference type="NCBI Taxonomy" id="27915"/>
    <lineage>
        <taxon>Eukaryota</taxon>
        <taxon>Metazoa</taxon>
        <taxon>Spiralia</taxon>
        <taxon>Lophotrochozoa</taxon>
        <taxon>Annelida</taxon>
        <taxon>Polychaeta</taxon>
        <taxon>Sedentaria</taxon>
        <taxon>Canalipalpata</taxon>
        <taxon>Sabellida</taxon>
        <taxon>Siboglinidae</taxon>
        <taxon>Ridgeia</taxon>
    </lineage>
</organism>
<feature type="coiled-coil region" evidence="1">
    <location>
        <begin position="224"/>
        <end position="258"/>
    </location>
</feature>